<dbReference type="PANTHER" id="PTHR14136:SF17">
    <property type="entry name" value="BTB_POZ DOMAIN-CONTAINING PROTEIN KCTD9"/>
    <property type="match status" value="1"/>
</dbReference>
<keyword evidence="1" id="KW-0175">Coiled coil</keyword>
<dbReference type="eggNOG" id="COG1357">
    <property type="taxonomic scope" value="Bacteria"/>
</dbReference>
<evidence type="ECO:0000256" key="1">
    <source>
        <dbReference type="SAM" id="Coils"/>
    </source>
</evidence>
<dbReference type="HOGENOM" id="CLU_307519_0_0_3"/>
<sequence>MNNRPGILLTKPVALINRNIQVDGRSLFIGMLKALANAATGNLGNVPENIIDIGAALGLTQEPGEIAWLLIFSALTQAMVNLVEDNKDLVQLANLGNKVKQDDLQIISENRLNQCLEKLEQGEITIYHDFFERPQDFAVIAEIKTPFAQWLQTEFNLKPAPAEAISNRLPYEFIDALYAESAKHPDKYAKLQTELDNLFSKPAEQKAKQELSWRRYSAWLQKQVEERMFDEAFGLRQVYVPLRAYYEEKIESQDDHYSDSSSRNHQREDNKVKRIVVKLEEELQTWLEQADKSDAIRIISGGPGSGKSSFAKIFAATQAEKVKGKIPVLFIQLDLFDPEADLVEAIGKFIESMRDIPLPPNPLKKENFVDRLLIIFDGLDELAKQGKIAEGVAQSFISEVRRQVDSFNAVQTRLLVLISGREIVVQKNQSEFRKSKQVLNVIPYFIDQQQIKDNNYIDVNKLLETDQRQIWWQNYGQASGLGYSELPTELDQGNLREITAQPLLNYLVALSYESKEVNFTENSNLNEIYAHLLTKVYQRAWGNNQNPHIKGIEEKDFIRMLEGIAIAAWHGGDIRVTTVSEIENYCDSHIIDRILKIFKEDKRASFTRLLTAFYFRQRGVKNREETFEFTHKSFGEYLAAREIVRQLNLIHQELKRKEDSDIGLDKKQALEWWAKICGLTAMDKYIFEFVVNEIRLQQDKYKVDVGAWQQTLCNLISYMLKQGMPMERLGIGTFQEANRQARNAEEALLAVLNACARLTNKVSEIKWHSPEAFGVWISRLHGQRVNYANEVFCLNCLSFLDLQNCNLIGKDFDHVNLERANLVEVQLAWADLQQAYLVRADLGGAYLVRADLGGADLEGANLVGANLVRAYLVGANLEGAYLVGVNLEGADLEGVNLVGANLVGANLVGANLEGANLVEANLVGVNLVGVNLVGADVEWPKLLPDHFEPEEADSSDNPPQP</sequence>
<evidence type="ECO:0000313" key="4">
    <source>
        <dbReference type="Proteomes" id="UP000010475"/>
    </source>
</evidence>
<dbReference type="Gene3D" id="3.40.50.300">
    <property type="entry name" value="P-loop containing nucleotide triphosphate hydrolases"/>
    <property type="match status" value="1"/>
</dbReference>
<feature type="domain" description="NACHT N-terminal Helical" evidence="2">
    <location>
        <begin position="21"/>
        <end position="235"/>
    </location>
</feature>
<name>K9X520_9NOST</name>
<accession>K9X520</accession>
<dbReference type="RefSeq" id="WP_015210386.1">
    <property type="nucleotide sequence ID" value="NC_019757.1"/>
</dbReference>
<dbReference type="AlphaFoldDB" id="K9X520"/>
<dbReference type="InterPro" id="IPR027417">
    <property type="entry name" value="P-loop_NTPase"/>
</dbReference>
<reference evidence="3 4" key="1">
    <citation type="submission" date="2012-06" db="EMBL/GenBank/DDBJ databases">
        <title>Finished chromosome of genome of Cylindrospermum stagnale PCC 7417.</title>
        <authorList>
            <consortium name="US DOE Joint Genome Institute"/>
            <person name="Gugger M."/>
            <person name="Coursin T."/>
            <person name="Rippka R."/>
            <person name="Tandeau De Marsac N."/>
            <person name="Huntemann M."/>
            <person name="Wei C.-L."/>
            <person name="Han J."/>
            <person name="Detter J.C."/>
            <person name="Han C."/>
            <person name="Tapia R."/>
            <person name="Chen A."/>
            <person name="Kyrpides N."/>
            <person name="Mavromatis K."/>
            <person name="Markowitz V."/>
            <person name="Szeto E."/>
            <person name="Ivanova N."/>
            <person name="Pagani I."/>
            <person name="Pati A."/>
            <person name="Goodwin L."/>
            <person name="Nordberg H.P."/>
            <person name="Cantor M.N."/>
            <person name="Hua S.X."/>
            <person name="Woyke T."/>
            <person name="Kerfeld C.A."/>
        </authorList>
    </citation>
    <scope>NUCLEOTIDE SEQUENCE [LARGE SCALE GENOMIC DNA]</scope>
    <source>
        <strain evidence="3 4">PCC 7417</strain>
    </source>
</reference>
<dbReference type="KEGG" id="csg:Cylst_5106"/>
<dbReference type="PATRIC" id="fig|56107.3.peg.5604"/>
<proteinExistence type="predicted"/>
<dbReference type="SUPFAM" id="SSF141571">
    <property type="entry name" value="Pentapeptide repeat-like"/>
    <property type="match status" value="1"/>
</dbReference>
<dbReference type="OrthoDB" id="419933at2"/>
<dbReference type="InterPro" id="IPR051082">
    <property type="entry name" value="Pentapeptide-BTB/POZ_domain"/>
</dbReference>
<dbReference type="SUPFAM" id="SSF52540">
    <property type="entry name" value="P-loop containing nucleoside triphosphate hydrolases"/>
    <property type="match status" value="1"/>
</dbReference>
<dbReference type="InterPro" id="IPR054568">
    <property type="entry name" value="NNH3"/>
</dbReference>
<dbReference type="PANTHER" id="PTHR14136">
    <property type="entry name" value="BTB_POZ DOMAIN-CONTAINING PROTEIN KCTD9"/>
    <property type="match status" value="1"/>
</dbReference>
<gene>
    <name evidence="3" type="ORF">Cylst_5106</name>
</gene>
<dbReference type="Proteomes" id="UP000010475">
    <property type="component" value="Chromosome"/>
</dbReference>
<evidence type="ECO:0000259" key="2">
    <source>
        <dbReference type="Pfam" id="PF22735"/>
    </source>
</evidence>
<dbReference type="EMBL" id="CP003642">
    <property type="protein sequence ID" value="AFZ27151.1"/>
    <property type="molecule type" value="Genomic_DNA"/>
</dbReference>
<dbReference type="Pfam" id="PF22735">
    <property type="entry name" value="NNH3"/>
    <property type="match status" value="1"/>
</dbReference>
<protein>
    <submittedName>
        <fullName evidence="3">Putative low-complexity protein</fullName>
    </submittedName>
</protein>
<keyword evidence="4" id="KW-1185">Reference proteome</keyword>
<feature type="coiled-coil region" evidence="1">
    <location>
        <begin position="734"/>
        <end position="761"/>
    </location>
</feature>
<evidence type="ECO:0000313" key="3">
    <source>
        <dbReference type="EMBL" id="AFZ27151.1"/>
    </source>
</evidence>
<organism evidence="3 4">
    <name type="scientific">Cylindrospermum stagnale PCC 7417</name>
    <dbReference type="NCBI Taxonomy" id="56107"/>
    <lineage>
        <taxon>Bacteria</taxon>
        <taxon>Bacillati</taxon>
        <taxon>Cyanobacteriota</taxon>
        <taxon>Cyanophyceae</taxon>
        <taxon>Nostocales</taxon>
        <taxon>Nostocaceae</taxon>
        <taxon>Cylindrospermum</taxon>
    </lineage>
</organism>
<dbReference type="Gene3D" id="2.160.20.80">
    <property type="entry name" value="E3 ubiquitin-protein ligase SopA"/>
    <property type="match status" value="1"/>
</dbReference>
<dbReference type="eggNOG" id="COG5635">
    <property type="taxonomic scope" value="Bacteria"/>
</dbReference>
<dbReference type="InterPro" id="IPR001646">
    <property type="entry name" value="5peptide_repeat"/>
</dbReference>
<dbReference type="Pfam" id="PF00805">
    <property type="entry name" value="Pentapeptide"/>
    <property type="match status" value="2"/>
</dbReference>
<dbReference type="STRING" id="56107.Cylst_5106"/>